<dbReference type="InterPro" id="IPR006076">
    <property type="entry name" value="FAD-dep_OxRdtase"/>
</dbReference>
<feature type="domain" description="FAD dependent oxidoreductase" evidence="6">
    <location>
        <begin position="54"/>
        <end position="115"/>
    </location>
</feature>
<keyword evidence="8" id="KW-1185">Reference proteome</keyword>
<keyword evidence="5" id="KW-0560">Oxidoreductase</keyword>
<gene>
    <name evidence="7" type="ORF">QBC38DRAFT_505114</name>
</gene>
<dbReference type="Proteomes" id="UP001301958">
    <property type="component" value="Unassembled WGS sequence"/>
</dbReference>
<reference evidence="7" key="2">
    <citation type="submission" date="2023-05" db="EMBL/GenBank/DDBJ databases">
        <authorList>
            <consortium name="Lawrence Berkeley National Laboratory"/>
            <person name="Steindorff A."/>
            <person name="Hensen N."/>
            <person name="Bonometti L."/>
            <person name="Westerberg I."/>
            <person name="Brannstrom I.O."/>
            <person name="Guillou S."/>
            <person name="Cros-Aarteil S."/>
            <person name="Calhoun S."/>
            <person name="Haridas S."/>
            <person name="Kuo A."/>
            <person name="Mondo S."/>
            <person name="Pangilinan J."/>
            <person name="Riley R."/>
            <person name="Labutti K."/>
            <person name="Andreopoulos B."/>
            <person name="Lipzen A."/>
            <person name="Chen C."/>
            <person name="Yanf M."/>
            <person name="Daum C."/>
            <person name="Ng V."/>
            <person name="Clum A."/>
            <person name="Ohm R."/>
            <person name="Martin F."/>
            <person name="Silar P."/>
            <person name="Natvig D."/>
            <person name="Lalanne C."/>
            <person name="Gautier V."/>
            <person name="Ament-Velasquez S.L."/>
            <person name="Kruys A."/>
            <person name="Hutchinson M.I."/>
            <person name="Powell A.J."/>
            <person name="Barry K."/>
            <person name="Miller A.N."/>
            <person name="Grigoriev I.V."/>
            <person name="Debuchy R."/>
            <person name="Gladieux P."/>
            <person name="Thoren M.H."/>
            <person name="Johannesson H."/>
        </authorList>
    </citation>
    <scope>NUCLEOTIDE SEQUENCE</scope>
    <source>
        <strain evidence="7">CBS 990.96</strain>
    </source>
</reference>
<comment type="similarity">
    <text evidence="2">Belongs to the MSOX/MTOX family.</text>
</comment>
<dbReference type="InterPro" id="IPR036188">
    <property type="entry name" value="FAD/NAD-bd_sf"/>
</dbReference>
<name>A0AAN6YRN8_9PEZI</name>
<protein>
    <recommendedName>
        <fullName evidence="6">FAD dependent oxidoreductase domain-containing protein</fullName>
    </recommendedName>
</protein>
<evidence type="ECO:0000256" key="3">
    <source>
        <dbReference type="ARBA" id="ARBA00022630"/>
    </source>
</evidence>
<evidence type="ECO:0000259" key="6">
    <source>
        <dbReference type="Pfam" id="PF01266"/>
    </source>
</evidence>
<evidence type="ECO:0000313" key="7">
    <source>
        <dbReference type="EMBL" id="KAK4221187.1"/>
    </source>
</evidence>
<dbReference type="InterPro" id="IPR045170">
    <property type="entry name" value="MTOX"/>
</dbReference>
<accession>A0AAN6YRN8</accession>
<dbReference type="GO" id="GO:0050660">
    <property type="term" value="F:flavin adenine dinucleotide binding"/>
    <property type="evidence" value="ECO:0007669"/>
    <property type="project" value="InterPro"/>
</dbReference>
<evidence type="ECO:0000256" key="1">
    <source>
        <dbReference type="ARBA" id="ARBA00001974"/>
    </source>
</evidence>
<evidence type="ECO:0000256" key="2">
    <source>
        <dbReference type="ARBA" id="ARBA00010989"/>
    </source>
</evidence>
<sequence>MRSSTGVTPCSAILSTTQSLALQSLHRRINPTTRNIKSQRDSRTMFVRHLGLYMEVQRLSLQTMQEFRICWDGVTPTRDFIISPHSGVDSLFVATGGSFHGFKFLPIIGKYVVQMLSDELDPALQNKWAWEREVPAINGNDLLSLEYKSLMG</sequence>
<keyword evidence="4" id="KW-0274">FAD</keyword>
<evidence type="ECO:0000313" key="8">
    <source>
        <dbReference type="Proteomes" id="UP001301958"/>
    </source>
</evidence>
<dbReference type="AlphaFoldDB" id="A0AAN6YRN8"/>
<dbReference type="PANTHER" id="PTHR10961:SF37">
    <property type="entry name" value="FAD DEPENDENT OXIDOREDUCTASE DOMAIN-CONTAINING PROTEIN"/>
    <property type="match status" value="1"/>
</dbReference>
<evidence type="ECO:0000256" key="4">
    <source>
        <dbReference type="ARBA" id="ARBA00022827"/>
    </source>
</evidence>
<comment type="caution">
    <text evidence="7">The sequence shown here is derived from an EMBL/GenBank/DDBJ whole genome shotgun (WGS) entry which is preliminary data.</text>
</comment>
<evidence type="ECO:0000256" key="5">
    <source>
        <dbReference type="ARBA" id="ARBA00023002"/>
    </source>
</evidence>
<keyword evidence="3" id="KW-0285">Flavoprotein</keyword>
<dbReference type="Gene3D" id="3.50.50.60">
    <property type="entry name" value="FAD/NAD(P)-binding domain"/>
    <property type="match status" value="1"/>
</dbReference>
<reference evidence="7" key="1">
    <citation type="journal article" date="2023" name="Mol. Phylogenet. Evol.">
        <title>Genome-scale phylogeny and comparative genomics of the fungal order Sordariales.</title>
        <authorList>
            <person name="Hensen N."/>
            <person name="Bonometti L."/>
            <person name="Westerberg I."/>
            <person name="Brannstrom I.O."/>
            <person name="Guillou S."/>
            <person name="Cros-Aarteil S."/>
            <person name="Calhoun S."/>
            <person name="Haridas S."/>
            <person name="Kuo A."/>
            <person name="Mondo S."/>
            <person name="Pangilinan J."/>
            <person name="Riley R."/>
            <person name="LaButti K."/>
            <person name="Andreopoulos B."/>
            <person name="Lipzen A."/>
            <person name="Chen C."/>
            <person name="Yan M."/>
            <person name="Daum C."/>
            <person name="Ng V."/>
            <person name="Clum A."/>
            <person name="Steindorff A."/>
            <person name="Ohm R.A."/>
            <person name="Martin F."/>
            <person name="Silar P."/>
            <person name="Natvig D.O."/>
            <person name="Lalanne C."/>
            <person name="Gautier V."/>
            <person name="Ament-Velasquez S.L."/>
            <person name="Kruys A."/>
            <person name="Hutchinson M.I."/>
            <person name="Powell A.J."/>
            <person name="Barry K."/>
            <person name="Miller A.N."/>
            <person name="Grigoriev I.V."/>
            <person name="Debuchy R."/>
            <person name="Gladieux P."/>
            <person name="Hiltunen Thoren M."/>
            <person name="Johannesson H."/>
        </authorList>
    </citation>
    <scope>NUCLEOTIDE SEQUENCE</scope>
    <source>
        <strain evidence="7">CBS 990.96</strain>
    </source>
</reference>
<dbReference type="PANTHER" id="PTHR10961">
    <property type="entry name" value="PEROXISOMAL SARCOSINE OXIDASE"/>
    <property type="match status" value="1"/>
</dbReference>
<comment type="cofactor">
    <cofactor evidence="1">
        <name>FAD</name>
        <dbReference type="ChEBI" id="CHEBI:57692"/>
    </cofactor>
</comment>
<dbReference type="Pfam" id="PF01266">
    <property type="entry name" value="DAO"/>
    <property type="match status" value="1"/>
</dbReference>
<dbReference type="EMBL" id="MU865576">
    <property type="protein sequence ID" value="KAK4221187.1"/>
    <property type="molecule type" value="Genomic_DNA"/>
</dbReference>
<proteinExistence type="inferred from homology"/>
<dbReference type="GO" id="GO:0051698">
    <property type="term" value="F:saccharopine oxidase activity"/>
    <property type="evidence" value="ECO:0007669"/>
    <property type="project" value="TreeGrafter"/>
</dbReference>
<dbReference type="GO" id="GO:0008115">
    <property type="term" value="F:sarcosine oxidase activity"/>
    <property type="evidence" value="ECO:0007669"/>
    <property type="project" value="TreeGrafter"/>
</dbReference>
<organism evidence="7 8">
    <name type="scientific">Podospora fimiseda</name>
    <dbReference type="NCBI Taxonomy" id="252190"/>
    <lineage>
        <taxon>Eukaryota</taxon>
        <taxon>Fungi</taxon>
        <taxon>Dikarya</taxon>
        <taxon>Ascomycota</taxon>
        <taxon>Pezizomycotina</taxon>
        <taxon>Sordariomycetes</taxon>
        <taxon>Sordariomycetidae</taxon>
        <taxon>Sordariales</taxon>
        <taxon>Podosporaceae</taxon>
        <taxon>Podospora</taxon>
    </lineage>
</organism>